<proteinExistence type="predicted"/>
<dbReference type="EMBL" id="PVTQ01000002">
    <property type="protein sequence ID" value="PRY92433.1"/>
    <property type="molecule type" value="Genomic_DNA"/>
</dbReference>
<dbReference type="GO" id="GO:0016747">
    <property type="term" value="F:acyltransferase activity, transferring groups other than amino-acyl groups"/>
    <property type="evidence" value="ECO:0007669"/>
    <property type="project" value="InterPro"/>
</dbReference>
<gene>
    <name evidence="2" type="ORF">CLV74_102348</name>
</gene>
<reference evidence="2 3" key="1">
    <citation type="submission" date="2018-03" db="EMBL/GenBank/DDBJ databases">
        <title>Genomic Encyclopedia of Archaeal and Bacterial Type Strains, Phase II (KMG-II): from individual species to whole genera.</title>
        <authorList>
            <person name="Goeker M."/>
        </authorList>
    </citation>
    <scope>NUCLEOTIDE SEQUENCE [LARGE SCALE GENOMIC DNA]</scope>
    <source>
        <strain evidence="2 3">DSM 100212</strain>
    </source>
</reference>
<dbReference type="SUPFAM" id="SSF55729">
    <property type="entry name" value="Acyl-CoA N-acyltransferases (Nat)"/>
    <property type="match status" value="1"/>
</dbReference>
<dbReference type="PROSITE" id="PS51186">
    <property type="entry name" value="GNAT"/>
    <property type="match status" value="1"/>
</dbReference>
<dbReference type="AlphaFoldDB" id="A0A2T0X0F5"/>
<feature type="domain" description="N-acetyltransferase" evidence="1">
    <location>
        <begin position="6"/>
        <end position="141"/>
    </location>
</feature>
<dbReference type="InterPro" id="IPR000182">
    <property type="entry name" value="GNAT_dom"/>
</dbReference>
<sequence length="159" mass="17039">MLKMPRFAREMKRGEEAEVAALLERAFKGPDEARLVEALRRSGDMAGEMVLPSDDGVVGYYALSRMRGPKGWLCLAPVAIDPDWQGRGHGRRFVGQLAAWAEASGEVVVVLGDVPFYERCGFLAARAAGLTSPYDIAHTLVAGGAGALDGDLVYPKAFG</sequence>
<evidence type="ECO:0000259" key="1">
    <source>
        <dbReference type="PROSITE" id="PS51186"/>
    </source>
</evidence>
<dbReference type="Gene3D" id="3.40.630.30">
    <property type="match status" value="1"/>
</dbReference>
<keyword evidence="3" id="KW-1185">Reference proteome</keyword>
<keyword evidence="2" id="KW-0808">Transferase</keyword>
<dbReference type="Pfam" id="PF00583">
    <property type="entry name" value="Acetyltransf_1"/>
    <property type="match status" value="1"/>
</dbReference>
<evidence type="ECO:0000313" key="2">
    <source>
        <dbReference type="EMBL" id="PRY92433.1"/>
    </source>
</evidence>
<name>A0A2T0X0F5_9RHOB</name>
<evidence type="ECO:0000313" key="3">
    <source>
        <dbReference type="Proteomes" id="UP000238392"/>
    </source>
</evidence>
<dbReference type="OrthoDB" id="9797178at2"/>
<protein>
    <submittedName>
        <fullName evidence="2">Putative acetyltransferase</fullName>
    </submittedName>
</protein>
<dbReference type="RefSeq" id="WP_106262949.1">
    <property type="nucleotide sequence ID" value="NZ_PVTQ01000002.1"/>
</dbReference>
<accession>A0A2T0X0F5</accession>
<dbReference type="InterPro" id="IPR016181">
    <property type="entry name" value="Acyl_CoA_acyltransferase"/>
</dbReference>
<comment type="caution">
    <text evidence="2">The sequence shown here is derived from an EMBL/GenBank/DDBJ whole genome shotgun (WGS) entry which is preliminary data.</text>
</comment>
<dbReference type="Proteomes" id="UP000238392">
    <property type="component" value="Unassembled WGS sequence"/>
</dbReference>
<organism evidence="2 3">
    <name type="scientific">Donghicola tyrosinivorans</name>
    <dbReference type="NCBI Taxonomy" id="1652492"/>
    <lineage>
        <taxon>Bacteria</taxon>
        <taxon>Pseudomonadati</taxon>
        <taxon>Pseudomonadota</taxon>
        <taxon>Alphaproteobacteria</taxon>
        <taxon>Rhodobacterales</taxon>
        <taxon>Roseobacteraceae</taxon>
        <taxon>Donghicola</taxon>
    </lineage>
</organism>
<dbReference type="CDD" id="cd04301">
    <property type="entry name" value="NAT_SF"/>
    <property type="match status" value="1"/>
</dbReference>